<proteinExistence type="predicted"/>
<accession>A0ACC1PSH1</accession>
<name>A0ACC1PSH1_9PEZI</name>
<gene>
    <name evidence="1" type="ORF">NUW58_g251</name>
</gene>
<reference evidence="1" key="1">
    <citation type="submission" date="2022-10" db="EMBL/GenBank/DDBJ databases">
        <title>Genome Sequence of Xylaria curta.</title>
        <authorList>
            <person name="Buettner E."/>
        </authorList>
    </citation>
    <scope>NUCLEOTIDE SEQUENCE</scope>
    <source>
        <strain evidence="1">Babe10</strain>
    </source>
</reference>
<keyword evidence="2" id="KW-1185">Reference proteome</keyword>
<dbReference type="Proteomes" id="UP001143856">
    <property type="component" value="Unassembled WGS sequence"/>
</dbReference>
<sequence>MENPLTRQEPPQAACLAKVGLQTYLSAPGDPEYQASIDSYFSNTAKLRPACIFFPRTADHVSTAVRALVTAKEKFAIRSGGHAPLEKSNNIHSGVTIDLSYLDSIKYDTDSELVTFGPGVRWNHVYRELGRHGRIVAGGREGETGVGFGCDNVVSYRIVLADGQMITVAQGMHTDLFRALKGGSNNFGIVVSFTMRTIPRKDIWGGTTMASKQYTSDAIRAVTDFTTNIPNYPDSSLIAAVSYIPQAKDIVVSGALVDTRGTEDSPAFAQWLKIPKMIDTTAPKSIIDMGLETAQPFNMFTTWFTLTIKNDARIMSKAAEVHNILVDELKSYVPEGDFITQCIFQPLPTAFSQRSAEAGGNVMGIERTDSDGIILQLNAMMKTPDQSKFAHRKVEASVEVIKKFAETIEGGLQDWIYLNYADGSQDPIRSYGIENVRFLKRVASTYDPDGAFQTLCPGGFKLPNGRQAHGLQQLLAFKQQIEECFESCQYWEYEKLLGNGSFGITVLVREIDRYVTHQNRLAIKLKLHGAIHIVKILASCESILGLSNDIKSDEDLLEDTFQKFGKLSSIPPHTAFTPLKSIMDGPALALEYLDKGDFITFKMGLDKEGKLMPNRHVMLSTISVVPINLRSAVWKGELSRAGNILPALDNSKDDPFPQIDMDLRDLIARCMYVNSAKRPSLQEALDMAKTALSRAPDTFPDPDIETDDAIREFWQEHLHDVPAEFR</sequence>
<evidence type="ECO:0000313" key="1">
    <source>
        <dbReference type="EMBL" id="KAJ2998655.1"/>
    </source>
</evidence>
<comment type="caution">
    <text evidence="1">The sequence shown here is derived from an EMBL/GenBank/DDBJ whole genome shotgun (WGS) entry which is preliminary data.</text>
</comment>
<evidence type="ECO:0000313" key="2">
    <source>
        <dbReference type="Proteomes" id="UP001143856"/>
    </source>
</evidence>
<organism evidence="1 2">
    <name type="scientific">Xylaria curta</name>
    <dbReference type="NCBI Taxonomy" id="42375"/>
    <lineage>
        <taxon>Eukaryota</taxon>
        <taxon>Fungi</taxon>
        <taxon>Dikarya</taxon>
        <taxon>Ascomycota</taxon>
        <taxon>Pezizomycotina</taxon>
        <taxon>Sordariomycetes</taxon>
        <taxon>Xylariomycetidae</taxon>
        <taxon>Xylariales</taxon>
        <taxon>Xylariaceae</taxon>
        <taxon>Xylaria</taxon>
    </lineage>
</organism>
<protein>
    <submittedName>
        <fullName evidence="1">Uncharacterized protein</fullName>
    </submittedName>
</protein>
<dbReference type="EMBL" id="JAPDGR010000020">
    <property type="protein sequence ID" value="KAJ2998655.1"/>
    <property type="molecule type" value="Genomic_DNA"/>
</dbReference>